<feature type="compositionally biased region" description="Polar residues" evidence="7">
    <location>
        <begin position="1"/>
        <end position="22"/>
    </location>
</feature>
<feature type="compositionally biased region" description="Low complexity" evidence="7">
    <location>
        <begin position="1171"/>
        <end position="1188"/>
    </location>
</feature>
<feature type="compositionally biased region" description="Polar residues" evidence="7">
    <location>
        <begin position="1134"/>
        <end position="1158"/>
    </location>
</feature>
<feature type="compositionally biased region" description="Basic residues" evidence="7">
    <location>
        <begin position="296"/>
        <end position="316"/>
    </location>
</feature>
<gene>
    <name evidence="9" type="ORF">SPHA_47508</name>
</gene>
<proteinExistence type="predicted"/>
<feature type="compositionally biased region" description="Basic and acidic residues" evidence="7">
    <location>
        <begin position="627"/>
        <end position="637"/>
    </location>
</feature>
<evidence type="ECO:0000256" key="3">
    <source>
        <dbReference type="ARBA" id="ARBA00022737"/>
    </source>
</evidence>
<feature type="domain" description="C3H1-type" evidence="8">
    <location>
        <begin position="380"/>
        <end position="403"/>
    </location>
</feature>
<organism evidence="9 10">
    <name type="scientific">Acanthosepion pharaonis</name>
    <name type="common">Pharaoh cuttlefish</name>
    <name type="synonym">Sepia pharaonis</name>
    <dbReference type="NCBI Taxonomy" id="158019"/>
    <lineage>
        <taxon>Eukaryota</taxon>
        <taxon>Metazoa</taxon>
        <taxon>Spiralia</taxon>
        <taxon>Lophotrochozoa</taxon>
        <taxon>Mollusca</taxon>
        <taxon>Cephalopoda</taxon>
        <taxon>Coleoidea</taxon>
        <taxon>Decapodiformes</taxon>
        <taxon>Sepiida</taxon>
        <taxon>Sepiina</taxon>
        <taxon>Sepiidae</taxon>
        <taxon>Acanthosepion</taxon>
    </lineage>
</organism>
<dbReference type="SMART" id="SM00356">
    <property type="entry name" value="ZnF_C3H1"/>
    <property type="match status" value="3"/>
</dbReference>
<protein>
    <recommendedName>
        <fullName evidence="8">C3H1-type domain-containing protein</fullName>
    </recommendedName>
</protein>
<dbReference type="EMBL" id="CAHIKZ030002578">
    <property type="protein sequence ID" value="CAE1289127.1"/>
    <property type="molecule type" value="Genomic_DNA"/>
</dbReference>
<keyword evidence="5 6" id="KW-0862">Zinc</keyword>
<keyword evidence="1" id="KW-0597">Phosphoprotein</keyword>
<evidence type="ECO:0000313" key="10">
    <source>
        <dbReference type="Proteomes" id="UP000597762"/>
    </source>
</evidence>
<dbReference type="InterPro" id="IPR045124">
    <property type="entry name" value="Su(sable)-like"/>
</dbReference>
<dbReference type="PANTHER" id="PTHR13119:SF12">
    <property type="entry name" value="PROTEIN SUPPRESSOR OF SABLE"/>
    <property type="match status" value="1"/>
</dbReference>
<feature type="compositionally biased region" description="Basic and acidic residues" evidence="7">
    <location>
        <begin position="576"/>
        <end position="595"/>
    </location>
</feature>
<keyword evidence="3" id="KW-0677">Repeat</keyword>
<feature type="compositionally biased region" description="Low complexity" evidence="7">
    <location>
        <begin position="524"/>
        <end position="534"/>
    </location>
</feature>
<name>A0A812D962_ACAPH</name>
<feature type="compositionally biased region" description="Polar residues" evidence="7">
    <location>
        <begin position="760"/>
        <end position="771"/>
    </location>
</feature>
<feature type="compositionally biased region" description="Polar residues" evidence="7">
    <location>
        <begin position="208"/>
        <end position="221"/>
    </location>
</feature>
<dbReference type="InterPro" id="IPR000571">
    <property type="entry name" value="Znf_CCCH"/>
</dbReference>
<feature type="zinc finger region" description="C3H1-type" evidence="6">
    <location>
        <begin position="322"/>
        <end position="350"/>
    </location>
</feature>
<feature type="compositionally biased region" description="Basic and acidic residues" evidence="7">
    <location>
        <begin position="929"/>
        <end position="947"/>
    </location>
</feature>
<feature type="compositionally biased region" description="Basic and acidic residues" evidence="7">
    <location>
        <begin position="87"/>
        <end position="104"/>
    </location>
</feature>
<feature type="compositionally biased region" description="Polar residues" evidence="7">
    <location>
        <begin position="1020"/>
        <end position="1030"/>
    </location>
</feature>
<evidence type="ECO:0000256" key="5">
    <source>
        <dbReference type="ARBA" id="ARBA00022833"/>
    </source>
</evidence>
<accession>A0A812D962</accession>
<feature type="compositionally biased region" description="Acidic residues" evidence="7">
    <location>
        <begin position="105"/>
        <end position="124"/>
    </location>
</feature>
<feature type="zinc finger region" description="C3H1-type" evidence="6">
    <location>
        <begin position="380"/>
        <end position="403"/>
    </location>
</feature>
<evidence type="ECO:0000256" key="6">
    <source>
        <dbReference type="PROSITE-ProRule" id="PRU00723"/>
    </source>
</evidence>
<evidence type="ECO:0000256" key="2">
    <source>
        <dbReference type="ARBA" id="ARBA00022723"/>
    </source>
</evidence>
<reference evidence="9" key="1">
    <citation type="submission" date="2021-01" db="EMBL/GenBank/DDBJ databases">
        <authorList>
            <person name="Li R."/>
            <person name="Bekaert M."/>
        </authorList>
    </citation>
    <scope>NUCLEOTIDE SEQUENCE</scope>
    <source>
        <strain evidence="9">Farmed</strain>
    </source>
</reference>
<feature type="compositionally biased region" description="Low complexity" evidence="7">
    <location>
        <begin position="615"/>
        <end position="626"/>
    </location>
</feature>
<dbReference type="PROSITE" id="PS50103">
    <property type="entry name" value="ZF_C3H1"/>
    <property type="match status" value="3"/>
</dbReference>
<feature type="region of interest" description="Disordered" evidence="7">
    <location>
        <begin position="896"/>
        <end position="1246"/>
    </location>
</feature>
<dbReference type="PANTHER" id="PTHR13119">
    <property type="entry name" value="ZINC FINGER CCCH DOMAIN-CONTAINING PROTEI"/>
    <property type="match status" value="1"/>
</dbReference>
<keyword evidence="10" id="KW-1185">Reference proteome</keyword>
<feature type="compositionally biased region" description="Polar residues" evidence="7">
    <location>
        <begin position="40"/>
        <end position="67"/>
    </location>
</feature>
<feature type="domain" description="C3H1-type" evidence="8">
    <location>
        <begin position="322"/>
        <end position="350"/>
    </location>
</feature>
<dbReference type="InterPro" id="IPR054361">
    <property type="entry name" value="Znf-CCCH_ZC3H4/6/8"/>
</dbReference>
<feature type="compositionally biased region" description="Acidic residues" evidence="7">
    <location>
        <begin position="26"/>
        <end position="36"/>
    </location>
</feature>
<evidence type="ECO:0000313" key="9">
    <source>
        <dbReference type="EMBL" id="CAE1289127.1"/>
    </source>
</evidence>
<dbReference type="SUPFAM" id="SSF90229">
    <property type="entry name" value="CCCH zinc finger"/>
    <property type="match status" value="2"/>
</dbReference>
<dbReference type="Gene3D" id="4.10.1000.10">
    <property type="entry name" value="Zinc finger, CCCH-type"/>
    <property type="match status" value="1"/>
</dbReference>
<dbReference type="GO" id="GO:0045892">
    <property type="term" value="P:negative regulation of DNA-templated transcription"/>
    <property type="evidence" value="ECO:0007669"/>
    <property type="project" value="InterPro"/>
</dbReference>
<feature type="domain" description="C3H1-type" evidence="8">
    <location>
        <begin position="352"/>
        <end position="379"/>
    </location>
</feature>
<dbReference type="OrthoDB" id="411372at2759"/>
<feature type="region of interest" description="Disordered" evidence="7">
    <location>
        <begin position="289"/>
        <end position="319"/>
    </location>
</feature>
<feature type="compositionally biased region" description="Polar residues" evidence="7">
    <location>
        <begin position="962"/>
        <end position="971"/>
    </location>
</feature>
<keyword evidence="2 6" id="KW-0479">Metal-binding</keyword>
<feature type="region of interest" description="Disordered" evidence="7">
    <location>
        <begin position="1"/>
        <end position="269"/>
    </location>
</feature>
<dbReference type="InterPro" id="IPR036855">
    <property type="entry name" value="Znf_CCCH_sf"/>
</dbReference>
<dbReference type="GO" id="GO:0003723">
    <property type="term" value="F:RNA binding"/>
    <property type="evidence" value="ECO:0007669"/>
    <property type="project" value="InterPro"/>
</dbReference>
<feature type="compositionally biased region" description="Basic and acidic residues" evidence="7">
    <location>
        <begin position="972"/>
        <end position="983"/>
    </location>
</feature>
<sequence>MLPESLNQNITEDGPASMNQFSILHDDDDDDDDDIDDSRNNAGDSKMSYQSSMNNVENGQSVAQNGQDHNEKFCTQENTLPKKLAVKRKEQEKGEKEKRRGSREEPEDGEILEDGEIASEEDDLFFGKRPRDDDEYSEKSASSQEESEMKSEASDNEVENIETEKPEAISRRERRKRKRERREKRRKKNESKRKRKRLEYVDHDQVNDEYSWNLSSKNRSPSGPYDSPSDKQSSSPYRSPPGPYDNLYESPPGLYDSPSEDDDDGNCPKLANLIGDNFMDLAVAATEKEDIFQPREKKRGGKKSKRSHHHHSSKKKPLLETPRQRTMCKFFKEGKCSKVEYDCPYSHDFKPSKKTEICKFYLNSICTKGDNCLFLHGEYPCKFYHTGAQCYQGEKCKFSHEPLNDETKILLEKILEHRDEESSDDDSSREDGSNGKKIPSLFDIKVYPPGQSPKKSAGSSGSQSGRPGFYKDSLSSSPSGNSSCSMPPSGSGMGGLGQLRPNIGSPGHPSFLGPRQTPSDCPTQQQSPPQHGCSPPHPQPSGPPGTNYPDDNISQPQDNLHHPLYHPMHYHHHHGPLPDERHNSEGDKVEERKPIPIEIPSHLPPKQKELFLRIQQQQHLQTTTETTEIKNDIKVDDDNWYSSDEDEDGEAKPKLADILKNLNQQPPKPPPNFSPSHSNNQQGSGTQGANSALNIMQMINAIRSQPTPTSGGPSPAVSGGATITSTNTATTTTTTGSAIVPGSSGSSSVALRRDPRLQAQKGNVPTEQKAMSSPAPKADPRLQSGKATTSVPSETVPPRLPTPPVPVINAIPTGELPYRLYEVSTNKLPLSATVDVFDPRFKNDPRVQKFLSNPPECLKQKAGSLETDKMLKSLGVPNPNRIDDISNTAIQTPTLPAMSVPAGLPPVLQRPQDPRLQRTGAQNSRILGKKSDDKDSQELSKPIDPRLMRSGNDQKSLDPRLSRQQSNTGNVRNHDPRLSRQQDTKNPPSRLSGDPRAVRQQSPVREPTLPTLLLPPLPNVNAQSGNSSNPRGPRPPIDQTKFGTRGSIPPNRPNNPRSMRPENQNKNIDQNESQNTDSAQPKLDHRNDPRFKRKPAADSNSSQLPPPIRKFIGQRKGSMEYSSPLGVEMDKPEQSSGYNSYNRPPNANRQIGSGNKPRTSGADIIPPNLPPSTGSLPLPPVSSESLQSDPREMGGLSELSGVPTSGFPPQISQTSPNLPYQAMPPPDQPKLKDLFKTIDPTASPFC</sequence>
<keyword evidence="4 6" id="KW-0863">Zinc-finger</keyword>
<feature type="compositionally biased region" description="Polar residues" evidence="7">
    <location>
        <begin position="1062"/>
        <end position="1079"/>
    </location>
</feature>
<dbReference type="Proteomes" id="UP000597762">
    <property type="component" value="Unassembled WGS sequence"/>
</dbReference>
<dbReference type="Pfam" id="PF22623">
    <property type="entry name" value="zf-CCCH_9"/>
    <property type="match status" value="1"/>
</dbReference>
<feature type="compositionally biased region" description="Basic and acidic residues" evidence="7">
    <location>
        <begin position="162"/>
        <end position="171"/>
    </location>
</feature>
<feature type="region of interest" description="Disordered" evidence="7">
    <location>
        <begin position="418"/>
        <end position="802"/>
    </location>
</feature>
<feature type="compositionally biased region" description="Low complexity" evidence="7">
    <location>
        <begin position="704"/>
        <end position="748"/>
    </location>
</feature>
<evidence type="ECO:0000259" key="8">
    <source>
        <dbReference type="PROSITE" id="PS50103"/>
    </source>
</evidence>
<feature type="compositionally biased region" description="Basic residues" evidence="7">
    <location>
        <begin position="172"/>
        <end position="197"/>
    </location>
</feature>
<evidence type="ECO:0000256" key="4">
    <source>
        <dbReference type="ARBA" id="ARBA00022771"/>
    </source>
</evidence>
<evidence type="ECO:0000256" key="7">
    <source>
        <dbReference type="SAM" id="MobiDB-lite"/>
    </source>
</evidence>
<feature type="compositionally biased region" description="Polar residues" evidence="7">
    <location>
        <begin position="683"/>
        <end position="694"/>
    </location>
</feature>
<evidence type="ECO:0000256" key="1">
    <source>
        <dbReference type="ARBA" id="ARBA00022553"/>
    </source>
</evidence>
<feature type="zinc finger region" description="C3H1-type" evidence="6">
    <location>
        <begin position="352"/>
        <end position="379"/>
    </location>
</feature>
<feature type="compositionally biased region" description="Low complexity" evidence="7">
    <location>
        <begin position="448"/>
        <end position="490"/>
    </location>
</feature>
<dbReference type="Pfam" id="PF00642">
    <property type="entry name" value="zf-CCCH"/>
    <property type="match status" value="1"/>
</dbReference>
<dbReference type="AlphaFoldDB" id="A0A812D962"/>
<dbReference type="GO" id="GO:0005634">
    <property type="term" value="C:nucleus"/>
    <property type="evidence" value="ECO:0007669"/>
    <property type="project" value="TreeGrafter"/>
</dbReference>
<dbReference type="GO" id="GO:0008270">
    <property type="term" value="F:zinc ion binding"/>
    <property type="evidence" value="ECO:0007669"/>
    <property type="project" value="UniProtKB-KW"/>
</dbReference>
<comment type="caution">
    <text evidence="9">The sequence shown here is derived from an EMBL/GenBank/DDBJ whole genome shotgun (WGS) entry which is preliminary data.</text>
</comment>